<dbReference type="InterPro" id="IPR001810">
    <property type="entry name" value="F-box_dom"/>
</dbReference>
<gene>
    <name evidence="2" type="ORF">IWQ60_004171</name>
</gene>
<name>A0A9W8DZL0_9FUNG</name>
<dbReference type="Proteomes" id="UP001150569">
    <property type="component" value="Unassembled WGS sequence"/>
</dbReference>
<sequence>MGFDHEVEFKDSKPYGLEDLPVEILSRIVSKLPARSVDALAATNWIVHVRVRATAHERGYRRLNVAWRHLRKLSCPEKSPTSRPNETPTEVAAKRAAKDARIARQLISIRHTLAPLLRSVFYRFYVLRALIECGALPREAYLGYMAHRPTEQNAVGHLPSVDEIRRGLARAGQIDPVVAPFIHDYLPELQRMETTAEWYALNQPHIELVLADRNVVAFAVAIGHSKFLADLFRFVAVPAHIRALISSLAGLQCQIPGHHLRVANFLAFPQLTAMTEQGLVDDTDMIAAYVTGELFWERFVREVPALLVKAIIARSYGPQPADAPSLGMTKDGLEVRGQDSNTPTPFDFLNNVVVVHEPACLDGHTSGTNVRTHEATSLQRFYYVHYP</sequence>
<accession>A0A9W8DZL0</accession>
<organism evidence="2 3">
    <name type="scientific">Tieghemiomyces parasiticus</name>
    <dbReference type="NCBI Taxonomy" id="78921"/>
    <lineage>
        <taxon>Eukaryota</taxon>
        <taxon>Fungi</taxon>
        <taxon>Fungi incertae sedis</taxon>
        <taxon>Zoopagomycota</taxon>
        <taxon>Kickxellomycotina</taxon>
        <taxon>Dimargaritomycetes</taxon>
        <taxon>Dimargaritales</taxon>
        <taxon>Dimargaritaceae</taxon>
        <taxon>Tieghemiomyces</taxon>
    </lineage>
</organism>
<protein>
    <recommendedName>
        <fullName evidence="1">F-box domain-containing protein</fullName>
    </recommendedName>
</protein>
<evidence type="ECO:0000313" key="3">
    <source>
        <dbReference type="Proteomes" id="UP001150569"/>
    </source>
</evidence>
<dbReference type="AlphaFoldDB" id="A0A9W8DZL0"/>
<evidence type="ECO:0000313" key="2">
    <source>
        <dbReference type="EMBL" id="KAJ1925994.1"/>
    </source>
</evidence>
<reference evidence="2" key="1">
    <citation type="submission" date="2022-07" db="EMBL/GenBank/DDBJ databases">
        <title>Phylogenomic reconstructions and comparative analyses of Kickxellomycotina fungi.</title>
        <authorList>
            <person name="Reynolds N.K."/>
            <person name="Stajich J.E."/>
            <person name="Barry K."/>
            <person name="Grigoriev I.V."/>
            <person name="Crous P."/>
            <person name="Smith M.E."/>
        </authorList>
    </citation>
    <scope>NUCLEOTIDE SEQUENCE</scope>
    <source>
        <strain evidence="2">RSA 861</strain>
    </source>
</reference>
<proteinExistence type="predicted"/>
<feature type="domain" description="F-box" evidence="1">
    <location>
        <begin position="14"/>
        <end position="63"/>
    </location>
</feature>
<dbReference type="PROSITE" id="PS50181">
    <property type="entry name" value="FBOX"/>
    <property type="match status" value="1"/>
</dbReference>
<comment type="caution">
    <text evidence="2">The sequence shown here is derived from an EMBL/GenBank/DDBJ whole genome shotgun (WGS) entry which is preliminary data.</text>
</comment>
<evidence type="ECO:0000259" key="1">
    <source>
        <dbReference type="PROSITE" id="PS50181"/>
    </source>
</evidence>
<dbReference type="EMBL" id="JANBPT010000195">
    <property type="protein sequence ID" value="KAJ1925994.1"/>
    <property type="molecule type" value="Genomic_DNA"/>
</dbReference>
<keyword evidence="3" id="KW-1185">Reference proteome</keyword>